<protein>
    <submittedName>
        <fullName evidence="2">Uncharacterized protein</fullName>
    </submittedName>
</protein>
<dbReference type="PANTHER" id="PTHR36383">
    <property type="entry name" value="OS09G0529350 PROTEIN"/>
    <property type="match status" value="1"/>
</dbReference>
<evidence type="ECO:0000313" key="3">
    <source>
        <dbReference type="Proteomes" id="UP000007264"/>
    </source>
</evidence>
<dbReference type="PANTHER" id="PTHR36383:SF1">
    <property type="entry name" value="PROTEIN, PUTATIVE-RELATED"/>
    <property type="match status" value="1"/>
</dbReference>
<proteinExistence type="predicted"/>
<name>I0YMR1_COCSC</name>
<dbReference type="Proteomes" id="UP000007264">
    <property type="component" value="Unassembled WGS sequence"/>
</dbReference>
<dbReference type="KEGG" id="csl:COCSUDRAFT_58419"/>
<sequence>MDQGEQSHQEVAEELLNLDPVAQARLKRVGEAAALVASLQAQQAALEKEIAQAAQASADEARRLEADQAQRASERGAEADVLDAKRALLEAQQELQSAKRERDALLTSSSQDLERLESAKAGAVAAMGGLLAALPYLAVHGQNQASAALSAAQVVASCLLFGVTYRYVQSAAANNPHLKGGSVAAFGLVRGLAYADAAQVAASSAGGSPVDVAVFGSSALAAGESMLTFAFAAAAVEAAARLKIVRPFGFALLEDKEQ</sequence>
<dbReference type="GeneID" id="17037652"/>
<organism evidence="2 3">
    <name type="scientific">Coccomyxa subellipsoidea (strain C-169)</name>
    <name type="common">Green microalga</name>
    <dbReference type="NCBI Taxonomy" id="574566"/>
    <lineage>
        <taxon>Eukaryota</taxon>
        <taxon>Viridiplantae</taxon>
        <taxon>Chlorophyta</taxon>
        <taxon>core chlorophytes</taxon>
        <taxon>Trebouxiophyceae</taxon>
        <taxon>Trebouxiophyceae incertae sedis</taxon>
        <taxon>Coccomyxaceae</taxon>
        <taxon>Coccomyxa</taxon>
        <taxon>Coccomyxa subellipsoidea</taxon>
    </lineage>
</organism>
<evidence type="ECO:0000313" key="2">
    <source>
        <dbReference type="EMBL" id="EIE19680.1"/>
    </source>
</evidence>
<dbReference type="eggNOG" id="ENOG502QRMN">
    <property type="taxonomic scope" value="Eukaryota"/>
</dbReference>
<evidence type="ECO:0000256" key="1">
    <source>
        <dbReference type="SAM" id="Coils"/>
    </source>
</evidence>
<dbReference type="EMBL" id="AGSI01000018">
    <property type="protein sequence ID" value="EIE19680.1"/>
    <property type="molecule type" value="Genomic_DNA"/>
</dbReference>
<dbReference type="OrthoDB" id="550630at2759"/>
<comment type="caution">
    <text evidence="2">The sequence shown here is derived from an EMBL/GenBank/DDBJ whole genome shotgun (WGS) entry which is preliminary data.</text>
</comment>
<gene>
    <name evidence="2" type="ORF">COCSUDRAFT_58419</name>
</gene>
<accession>I0YMR1</accession>
<keyword evidence="1" id="KW-0175">Coiled coil</keyword>
<keyword evidence="3" id="KW-1185">Reference proteome</keyword>
<feature type="coiled-coil region" evidence="1">
    <location>
        <begin position="36"/>
        <end position="108"/>
    </location>
</feature>
<reference evidence="2 3" key="1">
    <citation type="journal article" date="2012" name="Genome Biol.">
        <title>The genome of the polar eukaryotic microalga coccomyxa subellipsoidea reveals traits of cold adaptation.</title>
        <authorList>
            <person name="Blanc G."/>
            <person name="Agarkova I."/>
            <person name="Grimwood J."/>
            <person name="Kuo A."/>
            <person name="Brueggeman A."/>
            <person name="Dunigan D."/>
            <person name="Gurnon J."/>
            <person name="Ladunga I."/>
            <person name="Lindquist E."/>
            <person name="Lucas S."/>
            <person name="Pangilinan J."/>
            <person name="Proschold T."/>
            <person name="Salamov A."/>
            <person name="Schmutz J."/>
            <person name="Weeks D."/>
            <person name="Yamada T."/>
            <person name="Claverie J.M."/>
            <person name="Grigoriev I."/>
            <person name="Van Etten J."/>
            <person name="Lomsadze A."/>
            <person name="Borodovsky M."/>
        </authorList>
    </citation>
    <scope>NUCLEOTIDE SEQUENCE [LARGE SCALE GENOMIC DNA]</scope>
    <source>
        <strain evidence="2 3">C-169</strain>
    </source>
</reference>
<dbReference type="AlphaFoldDB" id="I0YMR1"/>
<dbReference type="RefSeq" id="XP_005644224.1">
    <property type="nucleotide sequence ID" value="XM_005644167.1"/>
</dbReference>